<comment type="subcellular location">
    <subcellularLocation>
        <location evidence="1">Bacterial flagellum basal body</location>
    </subcellularLocation>
    <subcellularLocation>
        <location evidence="2">Cell membrane</location>
        <topology evidence="2">Multi-pass membrane protein</topology>
    </subcellularLocation>
</comment>
<keyword evidence="8" id="KW-0975">Bacterial flagellum</keyword>
<feature type="compositionally biased region" description="Polar residues" evidence="9">
    <location>
        <begin position="294"/>
        <end position="305"/>
    </location>
</feature>
<sequence>MQETLSHISQQITEYWNKFDKSQKIRLILITFFILLTLGIAIFITTRPKMIRLFNEELTNAQAAEIKEVLDGAGIYNITNQEGTVIQVKKKDYAKAKMTLASEQIPDKGFTFEDALENGMGTTETEKKAKLKEAKQQELEADISGIEGVNKAEVHLVIPNDDNFFLASTREARASVKLDLKSPLSNKQILGIAHYVAGSVENLDVKNVRVIDNKGNILYLGSEETTGINMDEQQDRKQAAEKDIESKVISILGPLFDDVRVTPNLVLNFDQYKEKQELVSSPIEGGDRGIISYENSASRKTSSGTEGEEPGLGANDVEAPAYEMGDQNSYQAKEDQKEIKYELDKKYTELEKSVGTIVSEQSYLSVVVLRDKVYEQEKKEKEARTGKEDELQEDETWEEYKYRIKSRAAMIDINNEYPELQNLVAKAAGISVDNLEIVGYEVPVFIDKEIQKRPYSEYIMLGILFVLIALLAFALIKKTDPHEITEIEPELSVEEMLENAQTKQEDINPIEFNEDSEIRKQIDKFVDEKPEAVASLLRNWLSEEWE</sequence>
<dbReference type="Pfam" id="PF01514">
    <property type="entry name" value="YscJ_FliF"/>
    <property type="match status" value="1"/>
</dbReference>
<evidence type="ECO:0000256" key="3">
    <source>
        <dbReference type="ARBA" id="ARBA00007971"/>
    </source>
</evidence>
<dbReference type="Gene3D" id="3.30.300.30">
    <property type="match status" value="1"/>
</dbReference>
<proteinExistence type="inferred from homology"/>
<evidence type="ECO:0000256" key="6">
    <source>
        <dbReference type="ARBA" id="ARBA00022989"/>
    </source>
</evidence>
<feature type="domain" description="Flagellar M-ring C-terminal" evidence="12">
    <location>
        <begin position="257"/>
        <end position="432"/>
    </location>
</feature>
<dbReference type="InterPro" id="IPR000067">
    <property type="entry name" value="FlgMring_FliF"/>
</dbReference>
<feature type="domain" description="Flagellar M-ring N-terminal" evidence="11">
    <location>
        <begin position="46"/>
        <end position="218"/>
    </location>
</feature>
<dbReference type="Pfam" id="PF08345">
    <property type="entry name" value="YscJ_FliF_C"/>
    <property type="match status" value="1"/>
</dbReference>
<dbReference type="NCBIfam" id="TIGR00206">
    <property type="entry name" value="fliF"/>
    <property type="match status" value="1"/>
</dbReference>
<dbReference type="InterPro" id="IPR013556">
    <property type="entry name" value="Flag_M-ring_C"/>
</dbReference>
<evidence type="ECO:0000313" key="14">
    <source>
        <dbReference type="Proteomes" id="UP001486565"/>
    </source>
</evidence>
<evidence type="ECO:0000259" key="12">
    <source>
        <dbReference type="Pfam" id="PF08345"/>
    </source>
</evidence>
<evidence type="ECO:0000256" key="4">
    <source>
        <dbReference type="ARBA" id="ARBA00022475"/>
    </source>
</evidence>
<evidence type="ECO:0000256" key="9">
    <source>
        <dbReference type="SAM" id="MobiDB-lite"/>
    </source>
</evidence>
<evidence type="ECO:0000259" key="11">
    <source>
        <dbReference type="Pfam" id="PF01514"/>
    </source>
</evidence>
<evidence type="ECO:0000256" key="10">
    <source>
        <dbReference type="SAM" id="Phobius"/>
    </source>
</evidence>
<evidence type="ECO:0000256" key="2">
    <source>
        <dbReference type="ARBA" id="ARBA00004651"/>
    </source>
</evidence>
<keyword evidence="4" id="KW-1003">Cell membrane</keyword>
<dbReference type="PANTHER" id="PTHR30046">
    <property type="entry name" value="FLAGELLAR M-RING PROTEIN"/>
    <property type="match status" value="1"/>
</dbReference>
<evidence type="ECO:0000256" key="7">
    <source>
        <dbReference type="ARBA" id="ARBA00023136"/>
    </source>
</evidence>
<evidence type="ECO:0000313" key="13">
    <source>
        <dbReference type="EMBL" id="WZL70220.1"/>
    </source>
</evidence>
<keyword evidence="5 10" id="KW-0812">Transmembrane</keyword>
<feature type="region of interest" description="Disordered" evidence="9">
    <location>
        <begin position="294"/>
        <end position="316"/>
    </location>
</feature>
<keyword evidence="14" id="KW-1185">Reference proteome</keyword>
<name>A0ABZ2Y4S4_9FIRM</name>
<keyword evidence="6 10" id="KW-1133">Transmembrane helix</keyword>
<dbReference type="Proteomes" id="UP001486565">
    <property type="component" value="Chromosome"/>
</dbReference>
<gene>
    <name evidence="13" type="primary">fliF</name>
    <name evidence="13" type="ORF">QBE51_01435</name>
</gene>
<evidence type="ECO:0000256" key="1">
    <source>
        <dbReference type="ARBA" id="ARBA00004117"/>
    </source>
</evidence>
<accession>A0ABZ2Y4S4</accession>
<dbReference type="InterPro" id="IPR045851">
    <property type="entry name" value="AMP-bd_C_sf"/>
</dbReference>
<feature type="transmembrane region" description="Helical" evidence="10">
    <location>
        <begin position="25"/>
        <end position="44"/>
    </location>
</feature>
<dbReference type="InterPro" id="IPR006182">
    <property type="entry name" value="FliF_N_dom"/>
</dbReference>
<protein>
    <submittedName>
        <fullName evidence="13">Flagellar basal-body MS-ring/collar protein FliF</fullName>
    </submittedName>
</protein>
<keyword evidence="13" id="KW-0966">Cell projection</keyword>
<reference evidence="13 14" key="1">
    <citation type="submission" date="2023-03" db="EMBL/GenBank/DDBJ databases">
        <title>Novel Species.</title>
        <authorList>
            <person name="Ma S."/>
        </authorList>
    </citation>
    <scope>NUCLEOTIDE SEQUENCE [LARGE SCALE GENOMIC DNA]</scope>
    <source>
        <strain evidence="13 14">LIND6LT2</strain>
    </source>
</reference>
<keyword evidence="13" id="KW-0969">Cilium</keyword>
<dbReference type="PANTHER" id="PTHR30046:SF0">
    <property type="entry name" value="FLAGELLAR M-RING PROTEIN"/>
    <property type="match status" value="1"/>
</dbReference>
<keyword evidence="7 10" id="KW-0472">Membrane</keyword>
<keyword evidence="13" id="KW-0282">Flagellum</keyword>
<comment type="similarity">
    <text evidence="3">Belongs to the FliF family.</text>
</comment>
<organism evidence="13 14">
    <name type="scientific">Defluviitalea saccharophila</name>
    <dbReference type="NCBI Taxonomy" id="879970"/>
    <lineage>
        <taxon>Bacteria</taxon>
        <taxon>Bacillati</taxon>
        <taxon>Bacillota</taxon>
        <taxon>Clostridia</taxon>
        <taxon>Lachnospirales</taxon>
        <taxon>Defluviitaleaceae</taxon>
        <taxon>Defluviitalea</taxon>
    </lineage>
</organism>
<dbReference type="PRINTS" id="PR01009">
    <property type="entry name" value="FLGMRINGFLIF"/>
</dbReference>
<dbReference type="EMBL" id="CP121687">
    <property type="protein sequence ID" value="WZL70220.1"/>
    <property type="molecule type" value="Genomic_DNA"/>
</dbReference>
<evidence type="ECO:0000256" key="8">
    <source>
        <dbReference type="ARBA" id="ARBA00023143"/>
    </source>
</evidence>
<dbReference type="InterPro" id="IPR043427">
    <property type="entry name" value="YscJ/FliF"/>
</dbReference>
<evidence type="ECO:0000256" key="5">
    <source>
        <dbReference type="ARBA" id="ARBA00022692"/>
    </source>
</evidence>
<dbReference type="RefSeq" id="WP_341877181.1">
    <property type="nucleotide sequence ID" value="NZ_CP121687.1"/>
</dbReference>
<feature type="transmembrane region" description="Helical" evidence="10">
    <location>
        <begin position="458"/>
        <end position="476"/>
    </location>
</feature>